<feature type="transmembrane region" description="Helical" evidence="1">
    <location>
        <begin position="223"/>
        <end position="241"/>
    </location>
</feature>
<keyword evidence="1" id="KW-1133">Transmembrane helix</keyword>
<sequence>MPVTPATTEMDHISRCYDFIDDLGPEDTIVFDVMNGFGWFLTTLPASTAILNHAIEQDVNIIFVSEYEDGPLTWKYLIMPAIKESLAKMNYIYGEDWVEVGYIPGGESADAAFAADLHHWSNDMRGNLLSDLPMMDDLQTAADLSLWIGNGWQEIWIIRQVYEVYGTPIIMTAGSWILGRGPVYVSAGQMVSFINGWDGAAVYEYMRNDPGLATQGSIIISSGYVYIIIIIILANVSYIYTRSRGKTLKRMDKT</sequence>
<evidence type="ECO:0000256" key="1">
    <source>
        <dbReference type="SAM" id="Phobius"/>
    </source>
</evidence>
<dbReference type="AlphaFoldDB" id="X1C4X7"/>
<accession>X1C4X7</accession>
<protein>
    <submittedName>
        <fullName evidence="2">Uncharacterized protein</fullName>
    </submittedName>
</protein>
<keyword evidence="1" id="KW-0812">Transmembrane</keyword>
<reference evidence="2" key="1">
    <citation type="journal article" date="2014" name="Front. Microbiol.">
        <title>High frequency of phylogenetically diverse reductive dehalogenase-homologous genes in deep subseafloor sedimentary metagenomes.</title>
        <authorList>
            <person name="Kawai M."/>
            <person name="Futagami T."/>
            <person name="Toyoda A."/>
            <person name="Takaki Y."/>
            <person name="Nishi S."/>
            <person name="Hori S."/>
            <person name="Arai W."/>
            <person name="Tsubouchi T."/>
            <person name="Morono Y."/>
            <person name="Uchiyama I."/>
            <person name="Ito T."/>
            <person name="Fujiyama A."/>
            <person name="Inagaki F."/>
            <person name="Takami H."/>
        </authorList>
    </citation>
    <scope>NUCLEOTIDE SEQUENCE</scope>
    <source>
        <strain evidence="2">Expedition CK06-06</strain>
    </source>
</reference>
<dbReference type="EMBL" id="BART01016256">
    <property type="protein sequence ID" value="GAG79421.1"/>
    <property type="molecule type" value="Genomic_DNA"/>
</dbReference>
<organism evidence="2">
    <name type="scientific">marine sediment metagenome</name>
    <dbReference type="NCBI Taxonomy" id="412755"/>
    <lineage>
        <taxon>unclassified sequences</taxon>
        <taxon>metagenomes</taxon>
        <taxon>ecological metagenomes</taxon>
    </lineage>
</organism>
<evidence type="ECO:0000313" key="2">
    <source>
        <dbReference type="EMBL" id="GAG79421.1"/>
    </source>
</evidence>
<proteinExistence type="predicted"/>
<name>X1C4X7_9ZZZZ</name>
<keyword evidence="1" id="KW-0472">Membrane</keyword>
<comment type="caution">
    <text evidence="2">The sequence shown here is derived from an EMBL/GenBank/DDBJ whole genome shotgun (WGS) entry which is preliminary data.</text>
</comment>
<gene>
    <name evidence="2" type="ORF">S01H4_31316</name>
</gene>